<comment type="caution">
    <text evidence="1">The sequence shown here is derived from an EMBL/GenBank/DDBJ whole genome shotgun (WGS) entry which is preliminary data.</text>
</comment>
<protein>
    <submittedName>
        <fullName evidence="1">Uncharacterized protein</fullName>
    </submittedName>
</protein>
<accession>A0A7J7KPW9</accession>
<name>A0A7J7KPW9_BUGNE</name>
<organism evidence="1 2">
    <name type="scientific">Bugula neritina</name>
    <name type="common">Brown bryozoan</name>
    <name type="synonym">Sertularia neritina</name>
    <dbReference type="NCBI Taxonomy" id="10212"/>
    <lineage>
        <taxon>Eukaryota</taxon>
        <taxon>Metazoa</taxon>
        <taxon>Spiralia</taxon>
        <taxon>Lophotrochozoa</taxon>
        <taxon>Bryozoa</taxon>
        <taxon>Gymnolaemata</taxon>
        <taxon>Cheilostomatida</taxon>
        <taxon>Flustrina</taxon>
        <taxon>Buguloidea</taxon>
        <taxon>Bugulidae</taxon>
        <taxon>Bugula</taxon>
    </lineage>
</organism>
<proteinExistence type="predicted"/>
<evidence type="ECO:0000313" key="1">
    <source>
        <dbReference type="EMBL" id="KAF6040226.1"/>
    </source>
</evidence>
<dbReference type="Proteomes" id="UP000593567">
    <property type="component" value="Unassembled WGS sequence"/>
</dbReference>
<keyword evidence="2" id="KW-1185">Reference proteome</keyword>
<evidence type="ECO:0000313" key="2">
    <source>
        <dbReference type="Proteomes" id="UP000593567"/>
    </source>
</evidence>
<gene>
    <name evidence="1" type="ORF">EB796_001440</name>
</gene>
<sequence>MFGHGKPRLRISASALPSTSKNFDVVKLIRETLEDLSYYHPILNKRRVVSRSLRCVTDSWADVEITDDSPPSVAESTTDVVHQEPIELTESVVEEQLQHQSQGDVHGKAIILPAIYNHQGYKLSIRNYHQSNQQSAKLDIKEAGKYLYIRNRLYHSR</sequence>
<reference evidence="1" key="1">
    <citation type="submission" date="2020-06" db="EMBL/GenBank/DDBJ databases">
        <title>Draft genome of Bugula neritina, a colonial animal packing powerful symbionts and potential medicines.</title>
        <authorList>
            <person name="Rayko M."/>
        </authorList>
    </citation>
    <scope>NUCLEOTIDE SEQUENCE [LARGE SCALE GENOMIC DNA]</scope>
    <source>
        <strain evidence="1">Kwan_BN1</strain>
    </source>
</reference>
<dbReference type="AlphaFoldDB" id="A0A7J7KPW9"/>
<dbReference type="EMBL" id="VXIV02000164">
    <property type="protein sequence ID" value="KAF6040226.1"/>
    <property type="molecule type" value="Genomic_DNA"/>
</dbReference>